<keyword evidence="2" id="KW-1185">Reference proteome</keyword>
<proteinExistence type="predicted"/>
<accession>A0A6A5ZK82</accession>
<name>A0A6A5ZK82_9PLEO</name>
<dbReference type="Proteomes" id="UP000799770">
    <property type="component" value="Unassembled WGS sequence"/>
</dbReference>
<evidence type="ECO:0000313" key="1">
    <source>
        <dbReference type="EMBL" id="KAF2118661.1"/>
    </source>
</evidence>
<reference evidence="1" key="1">
    <citation type="journal article" date="2020" name="Stud. Mycol.">
        <title>101 Dothideomycetes genomes: a test case for predicting lifestyles and emergence of pathogens.</title>
        <authorList>
            <person name="Haridas S."/>
            <person name="Albert R."/>
            <person name="Binder M."/>
            <person name="Bloem J."/>
            <person name="Labutti K."/>
            <person name="Salamov A."/>
            <person name="Andreopoulos B."/>
            <person name="Baker S."/>
            <person name="Barry K."/>
            <person name="Bills G."/>
            <person name="Bluhm B."/>
            <person name="Cannon C."/>
            <person name="Castanera R."/>
            <person name="Culley D."/>
            <person name="Daum C."/>
            <person name="Ezra D."/>
            <person name="Gonzalez J."/>
            <person name="Henrissat B."/>
            <person name="Kuo A."/>
            <person name="Liang C."/>
            <person name="Lipzen A."/>
            <person name="Lutzoni F."/>
            <person name="Magnuson J."/>
            <person name="Mondo S."/>
            <person name="Nolan M."/>
            <person name="Ohm R."/>
            <person name="Pangilinan J."/>
            <person name="Park H.-J."/>
            <person name="Ramirez L."/>
            <person name="Alfaro M."/>
            <person name="Sun H."/>
            <person name="Tritt A."/>
            <person name="Yoshinaga Y."/>
            <person name="Zwiers L.-H."/>
            <person name="Turgeon B."/>
            <person name="Goodwin S."/>
            <person name="Spatafora J."/>
            <person name="Crous P."/>
            <person name="Grigoriev I."/>
        </authorList>
    </citation>
    <scope>NUCLEOTIDE SEQUENCE</scope>
    <source>
        <strain evidence="1">CBS 627.86</strain>
    </source>
</reference>
<sequence length="203" mass="23103">MATPPTPLEWLQHLETIFIKHRQNGLFYPGRVNEALECLSLYMNGLVMINPPPVAPITDLRNIPVSPKEPDKKPDKDNIVGLEFTTYQTYCSLLQRLNSGEDLSASALLPIRLVSKRNTPYPDQYEASLWVLNDLCAASFRKTDVYHSLELYLEGPDEFFSISAKNIICFGCGPAIKDYEEPFDEKCVKNYAIIQQLFAHMSR</sequence>
<gene>
    <name evidence="1" type="ORF">BDV96DRAFT_642844</name>
</gene>
<organism evidence="1 2">
    <name type="scientific">Lophiotrema nucula</name>
    <dbReference type="NCBI Taxonomy" id="690887"/>
    <lineage>
        <taxon>Eukaryota</taxon>
        <taxon>Fungi</taxon>
        <taxon>Dikarya</taxon>
        <taxon>Ascomycota</taxon>
        <taxon>Pezizomycotina</taxon>
        <taxon>Dothideomycetes</taxon>
        <taxon>Pleosporomycetidae</taxon>
        <taxon>Pleosporales</taxon>
        <taxon>Lophiotremataceae</taxon>
        <taxon>Lophiotrema</taxon>
    </lineage>
</organism>
<evidence type="ECO:0000313" key="2">
    <source>
        <dbReference type="Proteomes" id="UP000799770"/>
    </source>
</evidence>
<dbReference type="EMBL" id="ML977316">
    <property type="protein sequence ID" value="KAF2118661.1"/>
    <property type="molecule type" value="Genomic_DNA"/>
</dbReference>
<dbReference type="AlphaFoldDB" id="A0A6A5ZK82"/>
<protein>
    <submittedName>
        <fullName evidence="1">Uncharacterized protein</fullName>
    </submittedName>
</protein>